<feature type="compositionally biased region" description="Basic and acidic residues" evidence="1">
    <location>
        <begin position="16"/>
        <end position="26"/>
    </location>
</feature>
<dbReference type="RefSeq" id="WP_305998805.1">
    <property type="nucleotide sequence ID" value="NZ_JASNFN010000004.1"/>
</dbReference>
<dbReference type="Gene3D" id="2.60.120.10">
    <property type="entry name" value="Jelly Rolls"/>
    <property type="match status" value="1"/>
</dbReference>
<sequence>MSGPAMTDLSALAEELLEKATGEHSGRAGRTLPHPVDGLRQTVIALRAGAELGEHESPGPATLLVVRGRVRLVAGEASAPLDAHQICPIPDRRHSLHADEDSVVLLSVAVPQRAPSAR</sequence>
<reference evidence="3" key="1">
    <citation type="submission" date="2023-05" db="EMBL/GenBank/DDBJ databases">
        <title>Draft genome of Pseudofrankia sp. BMG5.37.</title>
        <authorList>
            <person name="Gtari M."/>
            <person name="Ghodhbane F."/>
            <person name="Sbissi I."/>
        </authorList>
    </citation>
    <scope>NUCLEOTIDE SEQUENCE [LARGE SCALE GENOMIC DNA]</scope>
    <source>
        <strain evidence="3">BMG 814</strain>
    </source>
</reference>
<feature type="region of interest" description="Disordered" evidence="1">
    <location>
        <begin position="1"/>
        <end position="36"/>
    </location>
</feature>
<organism evidence="2 3">
    <name type="scientific">Blastococcus carthaginiensis</name>
    <dbReference type="NCBI Taxonomy" id="3050034"/>
    <lineage>
        <taxon>Bacteria</taxon>
        <taxon>Bacillati</taxon>
        <taxon>Actinomycetota</taxon>
        <taxon>Actinomycetes</taxon>
        <taxon>Geodermatophilales</taxon>
        <taxon>Geodermatophilaceae</taxon>
        <taxon>Blastococcus</taxon>
    </lineage>
</organism>
<evidence type="ECO:0000256" key="1">
    <source>
        <dbReference type="SAM" id="MobiDB-lite"/>
    </source>
</evidence>
<dbReference type="InterPro" id="IPR014710">
    <property type="entry name" value="RmlC-like_jellyroll"/>
</dbReference>
<evidence type="ECO:0000313" key="2">
    <source>
        <dbReference type="EMBL" id="MDP5182099.1"/>
    </source>
</evidence>
<comment type="caution">
    <text evidence="2">The sequence shown here is derived from an EMBL/GenBank/DDBJ whole genome shotgun (WGS) entry which is preliminary data.</text>
</comment>
<accession>A0ABT9I953</accession>
<name>A0ABT9I953_9ACTN</name>
<keyword evidence="3" id="KW-1185">Reference proteome</keyword>
<proteinExistence type="predicted"/>
<gene>
    <name evidence="2" type="ORF">QOZ88_05570</name>
</gene>
<dbReference type="EMBL" id="JASNFN010000004">
    <property type="protein sequence ID" value="MDP5182099.1"/>
    <property type="molecule type" value="Genomic_DNA"/>
</dbReference>
<dbReference type="Proteomes" id="UP001233673">
    <property type="component" value="Unassembled WGS sequence"/>
</dbReference>
<dbReference type="InterPro" id="IPR011051">
    <property type="entry name" value="RmlC_Cupin_sf"/>
</dbReference>
<evidence type="ECO:0000313" key="3">
    <source>
        <dbReference type="Proteomes" id="UP001233673"/>
    </source>
</evidence>
<protein>
    <submittedName>
        <fullName evidence="2">LuxR family transcriptional regulator</fullName>
    </submittedName>
</protein>
<dbReference type="SUPFAM" id="SSF51182">
    <property type="entry name" value="RmlC-like cupins"/>
    <property type="match status" value="1"/>
</dbReference>